<dbReference type="InterPro" id="IPR017871">
    <property type="entry name" value="ABC_transporter-like_CS"/>
</dbReference>
<evidence type="ECO:0000256" key="5">
    <source>
        <dbReference type="ARBA" id="ARBA00022840"/>
    </source>
</evidence>
<evidence type="ECO:0000256" key="1">
    <source>
        <dbReference type="ARBA" id="ARBA00004417"/>
    </source>
</evidence>
<evidence type="ECO:0000256" key="2">
    <source>
        <dbReference type="ARBA" id="ARBA00005417"/>
    </source>
</evidence>
<dbReference type="NCBIfam" id="NF007739">
    <property type="entry name" value="PRK10419.1"/>
    <property type="match status" value="2"/>
</dbReference>
<dbReference type="SMART" id="SM00382">
    <property type="entry name" value="AAA"/>
    <property type="match status" value="2"/>
</dbReference>
<dbReference type="CDD" id="cd03257">
    <property type="entry name" value="ABC_NikE_OppD_transporters"/>
    <property type="match status" value="2"/>
</dbReference>
<gene>
    <name evidence="7" type="ORF">H1W37_04355</name>
</gene>
<dbReference type="EMBL" id="JACEON010000003">
    <property type="protein sequence ID" value="MBA4610870.1"/>
    <property type="molecule type" value="Genomic_DNA"/>
</dbReference>
<evidence type="ECO:0000256" key="3">
    <source>
        <dbReference type="ARBA" id="ARBA00022448"/>
    </source>
</evidence>
<evidence type="ECO:0000259" key="6">
    <source>
        <dbReference type="PROSITE" id="PS50893"/>
    </source>
</evidence>
<proteinExistence type="inferred from homology"/>
<dbReference type="GO" id="GO:0005886">
    <property type="term" value="C:plasma membrane"/>
    <property type="evidence" value="ECO:0007669"/>
    <property type="project" value="UniProtKB-SubCell"/>
</dbReference>
<dbReference type="PROSITE" id="PS50893">
    <property type="entry name" value="ABC_TRANSPORTER_2"/>
    <property type="match status" value="2"/>
</dbReference>
<organism evidence="7 8">
    <name type="scientific">Stappia taiwanensis</name>
    <dbReference type="NCBI Taxonomy" id="992267"/>
    <lineage>
        <taxon>Bacteria</taxon>
        <taxon>Pseudomonadati</taxon>
        <taxon>Pseudomonadota</taxon>
        <taxon>Alphaproteobacteria</taxon>
        <taxon>Hyphomicrobiales</taxon>
        <taxon>Stappiaceae</taxon>
        <taxon>Stappia</taxon>
    </lineage>
</organism>
<comment type="subcellular location">
    <subcellularLocation>
        <location evidence="1">Cell inner membrane</location>
        <topology evidence="1">Peripheral membrane protein</topology>
    </subcellularLocation>
</comment>
<dbReference type="GO" id="GO:0016887">
    <property type="term" value="F:ATP hydrolysis activity"/>
    <property type="evidence" value="ECO:0007669"/>
    <property type="project" value="InterPro"/>
</dbReference>
<dbReference type="PROSITE" id="PS00211">
    <property type="entry name" value="ABC_TRANSPORTER_1"/>
    <property type="match status" value="2"/>
</dbReference>
<feature type="domain" description="ABC transporter" evidence="6">
    <location>
        <begin position="286"/>
        <end position="526"/>
    </location>
</feature>
<dbReference type="GO" id="GO:0015833">
    <property type="term" value="P:peptide transport"/>
    <property type="evidence" value="ECO:0007669"/>
    <property type="project" value="InterPro"/>
</dbReference>
<dbReference type="Pfam" id="PF00005">
    <property type="entry name" value="ABC_tran"/>
    <property type="match status" value="2"/>
</dbReference>
<keyword evidence="5 7" id="KW-0067">ATP-binding</keyword>
<dbReference type="InterPro" id="IPR003439">
    <property type="entry name" value="ABC_transporter-like_ATP-bd"/>
</dbReference>
<dbReference type="PANTHER" id="PTHR43776:SF7">
    <property type="entry name" value="D,D-DIPEPTIDE TRANSPORT ATP-BINDING PROTEIN DDPF-RELATED"/>
    <property type="match status" value="1"/>
</dbReference>
<keyword evidence="4" id="KW-0547">Nucleotide-binding</keyword>
<dbReference type="NCBIfam" id="NF008453">
    <property type="entry name" value="PRK11308.1"/>
    <property type="match status" value="2"/>
</dbReference>
<accession>A0A838XVJ6</accession>
<dbReference type="FunFam" id="3.40.50.300:FF:000016">
    <property type="entry name" value="Oligopeptide ABC transporter ATP-binding component"/>
    <property type="match status" value="1"/>
</dbReference>
<dbReference type="GO" id="GO:0055085">
    <property type="term" value="P:transmembrane transport"/>
    <property type="evidence" value="ECO:0007669"/>
    <property type="project" value="UniProtKB-ARBA"/>
</dbReference>
<dbReference type="PANTHER" id="PTHR43776">
    <property type="entry name" value="TRANSPORT ATP-BINDING PROTEIN"/>
    <property type="match status" value="1"/>
</dbReference>
<dbReference type="AlphaFoldDB" id="A0A838XVJ6"/>
<dbReference type="InterPro" id="IPR050319">
    <property type="entry name" value="ABC_transp_ATP-bind"/>
</dbReference>
<dbReference type="InterPro" id="IPR013563">
    <property type="entry name" value="Oligopep_ABC_C"/>
</dbReference>
<dbReference type="Gene3D" id="3.40.50.300">
    <property type="entry name" value="P-loop containing nucleotide triphosphate hydrolases"/>
    <property type="match status" value="2"/>
</dbReference>
<dbReference type="SUPFAM" id="SSF52540">
    <property type="entry name" value="P-loop containing nucleoside triphosphate hydrolases"/>
    <property type="match status" value="2"/>
</dbReference>
<dbReference type="RefSeq" id="WP_181759066.1">
    <property type="nucleotide sequence ID" value="NZ_BMCR01000004.1"/>
</dbReference>
<dbReference type="Proteomes" id="UP000559404">
    <property type="component" value="Unassembled WGS sequence"/>
</dbReference>
<protein>
    <submittedName>
        <fullName evidence="7">ABC transporter ATP-binding protein</fullName>
    </submittedName>
</protein>
<evidence type="ECO:0000313" key="8">
    <source>
        <dbReference type="Proteomes" id="UP000559404"/>
    </source>
</evidence>
<dbReference type="InterPro" id="IPR003593">
    <property type="entry name" value="AAA+_ATPase"/>
</dbReference>
<sequence>MTLLEARGLSLSIHGTPILRSVDLSIAPGETLGLVGESGSGKSMTALAAMQLLPEGAEARGSLHLTGSDLLSMPEPELCGLRGRRIGMVFQEPMTALNPVKTIGAQIAEGLIWHLRLSRSEAAERARALLDRVGLPAAGVGPERFPHQLSGGQRQRVVIALAIACDPELLIADEPTTALDVTIQAQILDLIRDIVETRQMGCLLISHDLAVVARMADRVAIMKAGEIVETGPTAHLFANLTHPYSQALLEATTHVPARAAEAPAGTSPQQPTPLLCVRDLVRCYAGRRRSLFRRPPPVTAVDRVSFDIHPGQSVGLVGESGCGKSTLARALLGLEAPDDGAISVLGQDPFSARGETREAVHRTVQVVFQDPYGSFNPRHQVGRIIAEPLHLLRREITPAEKRQRVLDALGEVGLSATDAGKYPHEFSGGQRQRIAIARALVTRPRLIIADEPVSALDVSIRAQILDLFADLRARLGLAYLFISHDLSVVRAITDEVMVMRGGQIVERGPTGAVFDHPRHPYTRELVAAAPSLDAALAARRADEAAGRAGSTPAPVGRR</sequence>
<dbReference type="Pfam" id="PF08352">
    <property type="entry name" value="oligo_HPY"/>
    <property type="match status" value="2"/>
</dbReference>
<name>A0A838XVJ6_9HYPH</name>
<evidence type="ECO:0000313" key="7">
    <source>
        <dbReference type="EMBL" id="MBA4610870.1"/>
    </source>
</evidence>
<keyword evidence="3" id="KW-0813">Transport</keyword>
<comment type="similarity">
    <text evidence="2">Belongs to the ABC transporter superfamily.</text>
</comment>
<reference evidence="7 8" key="2">
    <citation type="submission" date="2020-08" db="EMBL/GenBank/DDBJ databases">
        <title>Stappia taiwanensis sp. nov., isolated from a coastal thermal spring.</title>
        <authorList>
            <person name="Kampfer P."/>
        </authorList>
    </citation>
    <scope>NUCLEOTIDE SEQUENCE [LARGE SCALE GENOMIC DNA]</scope>
    <source>
        <strain evidence="7 8">DSM 23284</strain>
    </source>
</reference>
<comment type="caution">
    <text evidence="7">The sequence shown here is derived from an EMBL/GenBank/DDBJ whole genome shotgun (WGS) entry which is preliminary data.</text>
</comment>
<keyword evidence="8" id="KW-1185">Reference proteome</keyword>
<evidence type="ECO:0000256" key="4">
    <source>
        <dbReference type="ARBA" id="ARBA00022741"/>
    </source>
</evidence>
<dbReference type="GO" id="GO:0005524">
    <property type="term" value="F:ATP binding"/>
    <property type="evidence" value="ECO:0007669"/>
    <property type="project" value="UniProtKB-KW"/>
</dbReference>
<feature type="domain" description="ABC transporter" evidence="6">
    <location>
        <begin position="4"/>
        <end position="249"/>
    </location>
</feature>
<reference evidence="7 8" key="1">
    <citation type="submission" date="2020-07" db="EMBL/GenBank/DDBJ databases">
        <authorList>
            <person name="Li M."/>
        </authorList>
    </citation>
    <scope>NUCLEOTIDE SEQUENCE [LARGE SCALE GENOMIC DNA]</scope>
    <source>
        <strain evidence="7 8">DSM 23284</strain>
    </source>
</reference>
<dbReference type="InterPro" id="IPR027417">
    <property type="entry name" value="P-loop_NTPase"/>
</dbReference>